<keyword evidence="5" id="KW-0862">Zinc</keyword>
<dbReference type="Gene3D" id="3.60.15.10">
    <property type="entry name" value="Ribonuclease Z/Hydroxyacylglutathione hydrolase-like"/>
    <property type="match status" value="1"/>
</dbReference>
<evidence type="ECO:0000313" key="8">
    <source>
        <dbReference type="Proteomes" id="UP001139035"/>
    </source>
</evidence>
<reference evidence="7" key="1">
    <citation type="submission" date="2022-01" db="EMBL/GenBank/DDBJ databases">
        <title>Jiella avicenniae sp. nov., a novel endophytic bacterium isolated from bark of Avicennia marina.</title>
        <authorList>
            <person name="Tuo L."/>
        </authorList>
    </citation>
    <scope>NUCLEOTIDE SEQUENCE</scope>
    <source>
        <strain evidence="7">CBK1P-4</strain>
    </source>
</reference>
<evidence type="ECO:0000259" key="6">
    <source>
        <dbReference type="SMART" id="SM00849"/>
    </source>
</evidence>
<dbReference type="PANTHER" id="PTHR42978:SF7">
    <property type="entry name" value="METALLO-HYDROLASE RV2300C-RELATED"/>
    <property type="match status" value="1"/>
</dbReference>
<keyword evidence="3" id="KW-0479">Metal-binding</keyword>
<dbReference type="GO" id="GO:0016787">
    <property type="term" value="F:hydrolase activity"/>
    <property type="evidence" value="ECO:0007669"/>
    <property type="project" value="UniProtKB-KW"/>
</dbReference>
<proteinExistence type="inferred from homology"/>
<evidence type="ECO:0000256" key="3">
    <source>
        <dbReference type="ARBA" id="ARBA00022723"/>
    </source>
</evidence>
<comment type="caution">
    <text evidence="7">The sequence shown here is derived from an EMBL/GenBank/DDBJ whole genome shotgun (WGS) entry which is preliminary data.</text>
</comment>
<evidence type="ECO:0000313" key="7">
    <source>
        <dbReference type="EMBL" id="MCE7029636.1"/>
    </source>
</evidence>
<gene>
    <name evidence="7" type="ORF">LZD57_16730</name>
</gene>
<evidence type="ECO:0000256" key="1">
    <source>
        <dbReference type="ARBA" id="ARBA00001947"/>
    </source>
</evidence>
<dbReference type="GO" id="GO:0046872">
    <property type="term" value="F:metal ion binding"/>
    <property type="evidence" value="ECO:0007669"/>
    <property type="project" value="UniProtKB-KW"/>
</dbReference>
<protein>
    <submittedName>
        <fullName evidence="7">N-acyl homoserine lactonase family protein</fullName>
    </submittedName>
</protein>
<sequence length="272" mass="30069">MTTKGQIWRIYGIRHAVNESRTRGNNFILEADPTAPLTLDFYSWVLIGDGRAIVVDTGMDPAKAAKHGHTHLLSPVEGLAALGVDAATADTVILTHAHYDHLGFLDAFPAAHFHMQAEEMAYVTGPWMEKPWFRRAYEPDEIVRLVHLLHDGRLTLHGREAEIADGVSVHWVGGHCAGQEIVRVRTERGFVVLASDALHYYEEYERGVPFAVLFNASEMIAAHDVIRSLADGDDHVLPAHDPRIAELYPLAEGLGMKHILRLDVAPERGGAS</sequence>
<comment type="cofactor">
    <cofactor evidence="1">
        <name>Zn(2+)</name>
        <dbReference type="ChEBI" id="CHEBI:29105"/>
    </cofactor>
</comment>
<dbReference type="SMART" id="SM00849">
    <property type="entry name" value="Lactamase_B"/>
    <property type="match status" value="1"/>
</dbReference>
<evidence type="ECO:0000256" key="5">
    <source>
        <dbReference type="ARBA" id="ARBA00022833"/>
    </source>
</evidence>
<keyword evidence="4" id="KW-0378">Hydrolase</keyword>
<dbReference type="Proteomes" id="UP001139035">
    <property type="component" value="Unassembled WGS sequence"/>
</dbReference>
<dbReference type="InterPro" id="IPR001279">
    <property type="entry name" value="Metallo-B-lactamas"/>
</dbReference>
<accession>A0A9X1T5J6</accession>
<dbReference type="Pfam" id="PF00753">
    <property type="entry name" value="Lactamase_B"/>
    <property type="match status" value="1"/>
</dbReference>
<dbReference type="CDD" id="cd07729">
    <property type="entry name" value="AHL_lactonase_MBL-fold"/>
    <property type="match status" value="1"/>
</dbReference>
<feature type="domain" description="Metallo-beta-lactamase" evidence="6">
    <location>
        <begin position="41"/>
        <end position="240"/>
    </location>
</feature>
<dbReference type="SUPFAM" id="SSF56281">
    <property type="entry name" value="Metallo-hydrolase/oxidoreductase"/>
    <property type="match status" value="1"/>
</dbReference>
<organism evidence="7 8">
    <name type="scientific">Jiella avicenniae</name>
    <dbReference type="NCBI Taxonomy" id="2907202"/>
    <lineage>
        <taxon>Bacteria</taxon>
        <taxon>Pseudomonadati</taxon>
        <taxon>Pseudomonadota</taxon>
        <taxon>Alphaproteobacteria</taxon>
        <taxon>Hyphomicrobiales</taxon>
        <taxon>Aurantimonadaceae</taxon>
        <taxon>Jiella</taxon>
    </lineage>
</organism>
<evidence type="ECO:0000256" key="2">
    <source>
        <dbReference type="ARBA" id="ARBA00007749"/>
    </source>
</evidence>
<dbReference type="InterPro" id="IPR051013">
    <property type="entry name" value="MBL_superfamily_lactonases"/>
</dbReference>
<comment type="similarity">
    <text evidence="2">Belongs to the metallo-beta-lactamase superfamily.</text>
</comment>
<keyword evidence="8" id="KW-1185">Reference proteome</keyword>
<dbReference type="AlphaFoldDB" id="A0A9X1T5J6"/>
<dbReference type="PANTHER" id="PTHR42978">
    <property type="entry name" value="QUORUM-QUENCHING LACTONASE YTNP-RELATED-RELATED"/>
    <property type="match status" value="1"/>
</dbReference>
<evidence type="ECO:0000256" key="4">
    <source>
        <dbReference type="ARBA" id="ARBA00022801"/>
    </source>
</evidence>
<dbReference type="RefSeq" id="WP_233720625.1">
    <property type="nucleotide sequence ID" value="NZ_JAJUWU010000017.1"/>
</dbReference>
<name>A0A9X1T5J6_9HYPH</name>
<dbReference type="EMBL" id="JAJUWU010000017">
    <property type="protein sequence ID" value="MCE7029636.1"/>
    <property type="molecule type" value="Genomic_DNA"/>
</dbReference>
<dbReference type="InterPro" id="IPR036866">
    <property type="entry name" value="RibonucZ/Hydroxyglut_hydro"/>
</dbReference>